<dbReference type="EMBL" id="JX104231">
    <property type="protein sequence ID" value="AFN39121.1"/>
    <property type="molecule type" value="Genomic_DNA"/>
</dbReference>
<dbReference type="RefSeq" id="YP_007236798.1">
    <property type="nucleotide sequence ID" value="NC_019917.1"/>
</dbReference>
<dbReference type="Proteomes" id="UP000009014">
    <property type="component" value="Segment"/>
</dbReference>
<evidence type="ECO:0000313" key="1">
    <source>
        <dbReference type="EMBL" id="AFN39121.1"/>
    </source>
</evidence>
<dbReference type="KEGG" id="vg:14296461"/>
<organism evidence="1 2">
    <name type="scientific">Burkholderia phage BcepMigl</name>
    <dbReference type="NCBI Taxonomy" id="2886899"/>
    <lineage>
        <taxon>Viruses</taxon>
        <taxon>Duplodnaviria</taxon>
        <taxon>Heunggongvirae</taxon>
        <taxon>Uroviricota</taxon>
        <taxon>Caudoviricetes</taxon>
        <taxon>Lessievirus</taxon>
        <taxon>Lessievirus bcepmigl</taxon>
    </lineage>
</organism>
<protein>
    <submittedName>
        <fullName evidence="1">Virion associated protein</fullName>
    </submittedName>
</protein>
<sequence>MTILQSLWATGQRMTPTADCYGDEVAQLFEFSLPATALAANDIIELAILPANHAPSDAILVADDLDSGGAPAIVFDVGVMSGDVGDKVSARTCGNELFSASNVGQAGGTARATLASAFTIAPSDKDRSIGVKITTAAQAQVANAKLRLLLKYRPV</sequence>
<dbReference type="OrthoDB" id="18829at10239"/>
<keyword evidence="2" id="KW-1185">Reference proteome</keyword>
<proteinExistence type="predicted"/>
<gene>
    <name evidence="1" type="ORF">BcepMigl_gp52</name>
</gene>
<accession>I6XGE8</accession>
<reference evidence="1 2" key="1">
    <citation type="submission" date="2012-05" db="EMBL/GenBank/DDBJ databases">
        <title>Complete genome of the Bcep22-like bacteriophage BcepMigl.</title>
        <authorList>
            <person name="Gill J.J."/>
            <person name="Migl D.M."/>
            <person name="Summer E.J."/>
            <person name="Gonzlaez C.F."/>
            <person name="Young R."/>
        </authorList>
    </citation>
    <scope>NUCLEOTIDE SEQUENCE [LARGE SCALE GENOMIC DNA]</scope>
</reference>
<name>I6XGE8_9CAUD</name>
<dbReference type="GeneID" id="14296461"/>
<evidence type="ECO:0000313" key="2">
    <source>
        <dbReference type="Proteomes" id="UP000009014"/>
    </source>
</evidence>